<protein>
    <recommendedName>
        <fullName evidence="2">EF-hand domain-containing protein</fullName>
    </recommendedName>
</protein>
<keyword evidence="1" id="KW-0106">Calcium</keyword>
<dbReference type="PANTHER" id="PTHR47225:SF1">
    <property type="entry name" value="EF-HAND CALCIUM-BINDING DOMAIN-CONTAINING PROTEIN 12"/>
    <property type="match status" value="1"/>
</dbReference>
<dbReference type="Proteomes" id="UP001208570">
    <property type="component" value="Unassembled WGS sequence"/>
</dbReference>
<accession>A0AAD9J852</accession>
<dbReference type="PANTHER" id="PTHR47225">
    <property type="entry name" value="EF-HAND CALCIUM-BINDING DOMAIN-CONTAINING PROTEIN 12"/>
    <property type="match status" value="1"/>
</dbReference>
<dbReference type="AlphaFoldDB" id="A0AAD9J852"/>
<gene>
    <name evidence="3" type="ORF">LSH36_524g01076</name>
</gene>
<comment type="caution">
    <text evidence="3">The sequence shown here is derived from an EMBL/GenBank/DDBJ whole genome shotgun (WGS) entry which is preliminary data.</text>
</comment>
<keyword evidence="4" id="KW-1185">Reference proteome</keyword>
<proteinExistence type="predicted"/>
<dbReference type="SUPFAM" id="SSF47473">
    <property type="entry name" value="EF-hand"/>
    <property type="match status" value="1"/>
</dbReference>
<dbReference type="InterPro" id="IPR011992">
    <property type="entry name" value="EF-hand-dom_pair"/>
</dbReference>
<name>A0AAD9J852_9ANNE</name>
<dbReference type="GO" id="GO:0005509">
    <property type="term" value="F:calcium ion binding"/>
    <property type="evidence" value="ECO:0007669"/>
    <property type="project" value="InterPro"/>
</dbReference>
<dbReference type="EMBL" id="JAODUP010000524">
    <property type="protein sequence ID" value="KAK2147977.1"/>
    <property type="molecule type" value="Genomic_DNA"/>
</dbReference>
<dbReference type="InterPro" id="IPR002048">
    <property type="entry name" value="EF_hand_dom"/>
</dbReference>
<dbReference type="SMART" id="SM00054">
    <property type="entry name" value="EFh"/>
    <property type="match status" value="2"/>
</dbReference>
<reference evidence="3" key="1">
    <citation type="journal article" date="2023" name="Mol. Biol. Evol.">
        <title>Third-Generation Sequencing Reveals the Adaptive Role of the Epigenome in Three Deep-Sea Polychaetes.</title>
        <authorList>
            <person name="Perez M."/>
            <person name="Aroh O."/>
            <person name="Sun Y."/>
            <person name="Lan Y."/>
            <person name="Juniper S.K."/>
            <person name="Young C.R."/>
            <person name="Angers B."/>
            <person name="Qian P.Y."/>
        </authorList>
    </citation>
    <scope>NUCLEOTIDE SEQUENCE</scope>
    <source>
        <strain evidence="3">P08H-3</strain>
    </source>
</reference>
<dbReference type="Gene3D" id="1.10.238.10">
    <property type="entry name" value="EF-hand"/>
    <property type="match status" value="1"/>
</dbReference>
<dbReference type="Pfam" id="PF13499">
    <property type="entry name" value="EF-hand_7"/>
    <property type="match status" value="1"/>
</dbReference>
<evidence type="ECO:0000256" key="1">
    <source>
        <dbReference type="ARBA" id="ARBA00022837"/>
    </source>
</evidence>
<sequence>MIMYSVGSPQQTKINQTIFAVFDRFISENADRMEDLFNQMDKDRSGNITLEEFKFGLKDFGLRLTSRQLDLLLDELDADRSGTIELEELMAGANMVQQEKQKIARRETEARMIKEAVAAAAATAAATASSSTSDTKTEHR</sequence>
<dbReference type="InterPro" id="IPR042847">
    <property type="entry name" value="EFC12"/>
</dbReference>
<evidence type="ECO:0000259" key="2">
    <source>
        <dbReference type="PROSITE" id="PS50222"/>
    </source>
</evidence>
<evidence type="ECO:0000313" key="3">
    <source>
        <dbReference type="EMBL" id="KAK2147977.1"/>
    </source>
</evidence>
<organism evidence="3 4">
    <name type="scientific">Paralvinella palmiformis</name>
    <dbReference type="NCBI Taxonomy" id="53620"/>
    <lineage>
        <taxon>Eukaryota</taxon>
        <taxon>Metazoa</taxon>
        <taxon>Spiralia</taxon>
        <taxon>Lophotrochozoa</taxon>
        <taxon>Annelida</taxon>
        <taxon>Polychaeta</taxon>
        <taxon>Sedentaria</taxon>
        <taxon>Canalipalpata</taxon>
        <taxon>Terebellida</taxon>
        <taxon>Terebelliformia</taxon>
        <taxon>Alvinellidae</taxon>
        <taxon>Paralvinella</taxon>
    </lineage>
</organism>
<evidence type="ECO:0000313" key="4">
    <source>
        <dbReference type="Proteomes" id="UP001208570"/>
    </source>
</evidence>
<feature type="domain" description="EF-hand" evidence="2">
    <location>
        <begin position="64"/>
        <end position="99"/>
    </location>
</feature>
<feature type="domain" description="EF-hand" evidence="2">
    <location>
        <begin position="28"/>
        <end position="63"/>
    </location>
</feature>
<dbReference type="PROSITE" id="PS50222">
    <property type="entry name" value="EF_HAND_2"/>
    <property type="match status" value="2"/>
</dbReference>
<dbReference type="InterPro" id="IPR018247">
    <property type="entry name" value="EF_Hand_1_Ca_BS"/>
</dbReference>
<dbReference type="PROSITE" id="PS00018">
    <property type="entry name" value="EF_HAND_1"/>
    <property type="match status" value="2"/>
</dbReference>